<reference evidence="2 3" key="1">
    <citation type="submission" date="2020-07" db="EMBL/GenBank/DDBJ databases">
        <title>Sequencing the genomes of 1000 actinobacteria strains.</title>
        <authorList>
            <person name="Klenk H.-P."/>
        </authorList>
    </citation>
    <scope>NUCLEOTIDE SEQUENCE [LARGE SCALE GENOMIC DNA]</scope>
    <source>
        <strain evidence="2 3">DSM 22083</strain>
    </source>
</reference>
<evidence type="ECO:0000313" key="3">
    <source>
        <dbReference type="Proteomes" id="UP000569914"/>
    </source>
</evidence>
<name>A0A7Y9I734_9ACTN</name>
<dbReference type="PANTHER" id="PTHR43319">
    <property type="entry name" value="BETA-LACTAMASE-RELATED"/>
    <property type="match status" value="1"/>
</dbReference>
<dbReference type="AlphaFoldDB" id="A0A7Y9I734"/>
<dbReference type="Proteomes" id="UP000569914">
    <property type="component" value="Unassembled WGS sequence"/>
</dbReference>
<gene>
    <name evidence="2" type="ORF">BKA15_002815</name>
</gene>
<dbReference type="InterPro" id="IPR012338">
    <property type="entry name" value="Beta-lactam/transpept-like"/>
</dbReference>
<dbReference type="PANTHER" id="PTHR43319:SF3">
    <property type="entry name" value="BETA-LACTAMASE-RELATED DOMAIN-CONTAINING PROTEIN"/>
    <property type="match status" value="1"/>
</dbReference>
<feature type="domain" description="Beta-lactamase-related" evidence="1">
    <location>
        <begin position="15"/>
        <end position="378"/>
    </location>
</feature>
<dbReference type="RefSeq" id="WP_218871304.1">
    <property type="nucleotide sequence ID" value="NZ_JACCBU010000001.1"/>
</dbReference>
<dbReference type="InterPro" id="IPR001466">
    <property type="entry name" value="Beta-lactam-related"/>
</dbReference>
<dbReference type="SUPFAM" id="SSF56601">
    <property type="entry name" value="beta-lactamase/transpeptidase-like"/>
    <property type="match status" value="1"/>
</dbReference>
<sequence length="389" mass="41043">MIHGECEPRFAAVRDAFEQNFAEGREIGASCCVYADGEPVANLWGGVADAAGRRPWAPDTLANIASVTKTLAATAVLTLVDRGILDLDRPIADTWPEFAAAGKAAVTLRDLLAHRSGVVSLAHRPITYEDEVAGTPIMDAIAAARPEWPPGTAHGYHGLTIGHALSAIMLRVTGRTVGRWFAEELAGPLGLDCFIGLPAAELPRLAEMITPDDPETVRLGADVPELRPLFEALNDPSSLTFRAMYASMAFGWESANDPRYVQVEAPSTDGVASAAGLARTYAALIGEVDGVRLIGPELLAEVRRSHSSGLDQVLRLRSDFGLGFMLPGGPLFPAAASPGSFGHGGATGSFALADPDRGLTLAYVPNRGSELLEGNDLRINNLVAALYRG</sequence>
<protein>
    <submittedName>
        <fullName evidence="2">CubicO group peptidase (Beta-lactamase class C family)</fullName>
    </submittedName>
</protein>
<accession>A0A7Y9I734</accession>
<evidence type="ECO:0000259" key="1">
    <source>
        <dbReference type="Pfam" id="PF00144"/>
    </source>
</evidence>
<dbReference type="EMBL" id="JACCBU010000001">
    <property type="protein sequence ID" value="NYE71486.1"/>
    <property type="molecule type" value="Genomic_DNA"/>
</dbReference>
<proteinExistence type="predicted"/>
<organism evidence="2 3">
    <name type="scientific">Microlunatus parietis</name>
    <dbReference type="NCBI Taxonomy" id="682979"/>
    <lineage>
        <taxon>Bacteria</taxon>
        <taxon>Bacillati</taxon>
        <taxon>Actinomycetota</taxon>
        <taxon>Actinomycetes</taxon>
        <taxon>Propionibacteriales</taxon>
        <taxon>Propionibacteriaceae</taxon>
        <taxon>Microlunatus</taxon>
    </lineage>
</organism>
<dbReference type="Gene3D" id="3.40.710.10">
    <property type="entry name" value="DD-peptidase/beta-lactamase superfamily"/>
    <property type="match status" value="1"/>
</dbReference>
<keyword evidence="3" id="KW-1185">Reference proteome</keyword>
<dbReference type="InterPro" id="IPR052907">
    <property type="entry name" value="Beta-lactamase/esterase"/>
</dbReference>
<dbReference type="Pfam" id="PF00144">
    <property type="entry name" value="Beta-lactamase"/>
    <property type="match status" value="1"/>
</dbReference>
<comment type="caution">
    <text evidence="2">The sequence shown here is derived from an EMBL/GenBank/DDBJ whole genome shotgun (WGS) entry which is preliminary data.</text>
</comment>
<evidence type="ECO:0000313" key="2">
    <source>
        <dbReference type="EMBL" id="NYE71486.1"/>
    </source>
</evidence>